<keyword evidence="5" id="KW-1185">Reference proteome</keyword>
<accession>A0A1M7ZQU1</accession>
<feature type="domain" description="MBG" evidence="3">
    <location>
        <begin position="188"/>
        <end position="266"/>
    </location>
</feature>
<feature type="domain" description="MBG" evidence="3">
    <location>
        <begin position="527"/>
        <end position="600"/>
    </location>
</feature>
<evidence type="ECO:0000313" key="4">
    <source>
        <dbReference type="EMBL" id="SHO67237.1"/>
    </source>
</evidence>
<reference evidence="4 5" key="1">
    <citation type="submission" date="2016-12" db="EMBL/GenBank/DDBJ databases">
        <authorList>
            <person name="Song W.-J."/>
            <person name="Kurnit D.M."/>
        </authorList>
    </citation>
    <scope>NUCLEOTIDE SEQUENCE [LARGE SCALE GENOMIC DNA]</scope>
    <source>
        <strain evidence="4 5">DSM 19599</strain>
    </source>
</reference>
<proteinExistence type="predicted"/>
<name>A0A1M7ZQU1_9HYPH</name>
<evidence type="ECO:0008006" key="6">
    <source>
        <dbReference type="Google" id="ProtNLM"/>
    </source>
</evidence>
<organism evidence="4 5">
    <name type="scientific">Pseudoxanthobacter soli DSM 19599</name>
    <dbReference type="NCBI Taxonomy" id="1123029"/>
    <lineage>
        <taxon>Bacteria</taxon>
        <taxon>Pseudomonadati</taxon>
        <taxon>Pseudomonadota</taxon>
        <taxon>Alphaproteobacteria</taxon>
        <taxon>Hyphomicrobiales</taxon>
        <taxon>Segnochrobactraceae</taxon>
        <taxon>Pseudoxanthobacter</taxon>
    </lineage>
</organism>
<feature type="non-terminal residue" evidence="4">
    <location>
        <position position="1"/>
    </location>
</feature>
<feature type="domain" description="YDG" evidence="2">
    <location>
        <begin position="99"/>
        <end position="175"/>
    </location>
</feature>
<gene>
    <name evidence="4" type="ORF">SAMN02745172_03910</name>
</gene>
<feature type="domain" description="MBG" evidence="3">
    <location>
        <begin position="273"/>
        <end position="352"/>
    </location>
</feature>
<evidence type="ECO:0000313" key="5">
    <source>
        <dbReference type="Proteomes" id="UP000186406"/>
    </source>
</evidence>
<feature type="domain" description="MBG" evidence="3">
    <location>
        <begin position="443"/>
        <end position="521"/>
    </location>
</feature>
<dbReference type="Gene3D" id="3.30.160.710">
    <property type="match status" value="2"/>
</dbReference>
<dbReference type="Pfam" id="PF18676">
    <property type="entry name" value="MBG_2"/>
    <property type="match status" value="5"/>
</dbReference>
<feature type="compositionally biased region" description="Low complexity" evidence="1">
    <location>
        <begin position="640"/>
        <end position="687"/>
    </location>
</feature>
<feature type="domain" description="MBG" evidence="3">
    <location>
        <begin position="359"/>
        <end position="437"/>
    </location>
</feature>
<dbReference type="RefSeq" id="WP_244530960.1">
    <property type="nucleotide sequence ID" value="NZ_FRXO01000011.1"/>
</dbReference>
<evidence type="ECO:0000256" key="1">
    <source>
        <dbReference type="SAM" id="MobiDB-lite"/>
    </source>
</evidence>
<protein>
    <recommendedName>
        <fullName evidence="6">MBG domain-containing protein</fullName>
    </recommendedName>
</protein>
<dbReference type="STRING" id="1123029.SAMN02745172_03910"/>
<dbReference type="InterPro" id="IPR041248">
    <property type="entry name" value="YDG"/>
</dbReference>
<evidence type="ECO:0000259" key="3">
    <source>
        <dbReference type="Pfam" id="PF18676"/>
    </source>
</evidence>
<dbReference type="InterPro" id="IPR041286">
    <property type="entry name" value="MBG_2"/>
</dbReference>
<evidence type="ECO:0000259" key="2">
    <source>
        <dbReference type="Pfam" id="PF18657"/>
    </source>
</evidence>
<dbReference type="Pfam" id="PF18657">
    <property type="entry name" value="YDG"/>
    <property type="match status" value="2"/>
</dbReference>
<dbReference type="AlphaFoldDB" id="A0A1M7ZQU1"/>
<sequence length="705" mass="68186">GTIDQASLSAVLAGTVTKTYNGNTTASLASNNFTLTGVVGSDDVEVSPTSGTYATANAGTGIGVSVSGLTLTGTAAGNYTLTTTSLSGNIGTINQASLSAVLAGTVTKTYNGNTTASLASNNFTLTGVVGSDDVEVSPTSGTYATANAGTGIGVSVSGLTLTGTAAGNYTLTTTSLSGNIGTIDQAALSITASNAAKVYGQVATLSGFTASGLQNGETIGSVTLTSAGQVATAGVAGSPYAIIASNATGGTFDASNYDITYNDGALVVSPAILTATAATTTKIYGAAVPVLGYSLSGWQNGDQATTTTTGVVVSTTATTASGVGSYLTTASGGTITGAAAANYVLAYATGTLAVNPAALTVTASNASKTYGADITLNGSSGFTVAGLVNGDSVTSVSLSSSGSTATTGVGTYGIAASDAQGSGLANYTIAYVDGVLTVNPAALLVTATNATKTYGNGLTLDGMTGFTAVGLLNSDSVASVTLASSGTAATAGAGSYGIVASNALGSGLGNYTITYVEGTMTVTPRPITVAANDATMTAGSAIPPLTWTIALGNLVNGDTLTGGLATSATSSSTAGRYPILQGTLAASVNYDLTYVPGTLTVRQNNSQTPQEIVTLITASTPTSRFVQTSASSAGVVFDTGSTSGSDTGNGSGASSAAESTGSQATPGEGSDSGCTGGATASASCTATPHPQNTRVGRFLRFSRLQ</sequence>
<feature type="domain" description="YDG" evidence="2">
    <location>
        <begin position="10"/>
        <end position="85"/>
    </location>
</feature>
<feature type="region of interest" description="Disordered" evidence="1">
    <location>
        <begin position="640"/>
        <end position="696"/>
    </location>
</feature>
<dbReference type="EMBL" id="FRXO01000011">
    <property type="protein sequence ID" value="SHO67237.1"/>
    <property type="molecule type" value="Genomic_DNA"/>
</dbReference>
<dbReference type="Proteomes" id="UP000186406">
    <property type="component" value="Unassembled WGS sequence"/>
</dbReference>